<gene>
    <name evidence="2" type="ORF">IBE52_05755</name>
</gene>
<accession>A0ABS1GC56</accession>
<keyword evidence="3" id="KW-1185">Reference proteome</keyword>
<feature type="transmembrane region" description="Helical" evidence="1">
    <location>
        <begin position="87"/>
        <end position="105"/>
    </location>
</feature>
<dbReference type="EMBL" id="JACTSG010000004">
    <property type="protein sequence ID" value="MBK2302411.1"/>
    <property type="molecule type" value="Genomic_DNA"/>
</dbReference>
<reference evidence="2 3" key="1">
    <citation type="submission" date="2020-08" db="EMBL/GenBank/DDBJ databases">
        <title>Comparative genomics of Francisella species.</title>
        <authorList>
            <person name="Sahl J."/>
            <person name="Sjodin A."/>
            <person name="Wagner D."/>
            <person name="Forsman M."/>
        </authorList>
    </citation>
    <scope>NUCLEOTIDE SEQUENCE [LARGE SCALE GENOMIC DNA]</scope>
    <source>
        <strain evidence="2 3">F1093</strain>
    </source>
</reference>
<protein>
    <submittedName>
        <fullName evidence="2">Uncharacterized protein</fullName>
    </submittedName>
</protein>
<organism evidence="2 3">
    <name type="scientific">Francisella philomiragia</name>
    <dbReference type="NCBI Taxonomy" id="28110"/>
    <lineage>
        <taxon>Bacteria</taxon>
        <taxon>Pseudomonadati</taxon>
        <taxon>Pseudomonadota</taxon>
        <taxon>Gammaproteobacteria</taxon>
        <taxon>Thiotrichales</taxon>
        <taxon>Francisellaceae</taxon>
        <taxon>Francisella</taxon>
    </lineage>
</organism>
<sequence length="149" mass="16906">MLVIFIDIYIGGTKVMNDRDLYERIDVVNKDLQDLKTKQAVSEKAQEIINQDTSDKIKNINTNLDIVKKHIQKIFDMLKEISGVKKLVAAITAIVIVAVPVLTYYNEYLSNKPSPVIQQKEIGDLWNNVDSLNKMLAKMQGELDTKKLG</sequence>
<keyword evidence="1" id="KW-0472">Membrane</keyword>
<dbReference type="Proteomes" id="UP000760407">
    <property type="component" value="Unassembled WGS sequence"/>
</dbReference>
<comment type="caution">
    <text evidence="2">The sequence shown here is derived from an EMBL/GenBank/DDBJ whole genome shotgun (WGS) entry which is preliminary data.</text>
</comment>
<proteinExistence type="predicted"/>
<keyword evidence="1" id="KW-0812">Transmembrane</keyword>
<evidence type="ECO:0000313" key="2">
    <source>
        <dbReference type="EMBL" id="MBK2302411.1"/>
    </source>
</evidence>
<evidence type="ECO:0000256" key="1">
    <source>
        <dbReference type="SAM" id="Phobius"/>
    </source>
</evidence>
<evidence type="ECO:0000313" key="3">
    <source>
        <dbReference type="Proteomes" id="UP000760407"/>
    </source>
</evidence>
<dbReference type="RefSeq" id="WP_200166545.1">
    <property type="nucleotide sequence ID" value="NZ_JACTSG010000004.1"/>
</dbReference>
<name>A0ABS1GC56_9GAMM</name>
<keyword evidence="1" id="KW-1133">Transmembrane helix</keyword>